<sequence length="73" mass="8990">METSTRKDFHCLMREEARRLLAHIKNETDYNRRYQLCGLLLEIYEELDIEVRDNASFWGDIRLNYHHFVNHYS</sequence>
<evidence type="ECO:0000313" key="3">
    <source>
        <dbReference type="Proteomes" id="UP000198956"/>
    </source>
</evidence>
<evidence type="ECO:0000313" key="2">
    <source>
        <dbReference type="EMBL" id="SDH00900.1"/>
    </source>
</evidence>
<accession>A0A1G7YYG1</accession>
<name>A0A1G7YYG1_ANETH</name>
<dbReference type="RefSeq" id="WP_057898895.1">
    <property type="nucleotide sequence ID" value="NZ_CP080764.1"/>
</dbReference>
<evidence type="ECO:0000313" key="4">
    <source>
        <dbReference type="Proteomes" id="UP000826616"/>
    </source>
</evidence>
<dbReference type="OrthoDB" id="2679972at2"/>
<reference evidence="1 4" key="2">
    <citation type="submission" date="2021-08" db="EMBL/GenBank/DDBJ databases">
        <title>Complete genome sequence of the strain Aneurinibacillus thermoaerophilus CCM 8960.</title>
        <authorList>
            <person name="Musilova J."/>
            <person name="Kourilova X."/>
            <person name="Pernicova I."/>
            <person name="Bezdicek M."/>
            <person name="Lengerova M."/>
            <person name="Obruca S."/>
            <person name="Sedlar K."/>
        </authorList>
    </citation>
    <scope>NUCLEOTIDE SEQUENCE [LARGE SCALE GENOMIC DNA]</scope>
    <source>
        <strain evidence="1 4">CCM 8960</strain>
    </source>
</reference>
<reference evidence="2 3" key="1">
    <citation type="submission" date="2016-10" db="EMBL/GenBank/DDBJ databases">
        <authorList>
            <person name="de Groot N.N."/>
        </authorList>
    </citation>
    <scope>NUCLEOTIDE SEQUENCE [LARGE SCALE GENOMIC DNA]</scope>
    <source>
        <strain evidence="2 3">L 420-91</strain>
    </source>
</reference>
<keyword evidence="4" id="KW-1185">Reference proteome</keyword>
<dbReference type="Proteomes" id="UP000198956">
    <property type="component" value="Unassembled WGS sequence"/>
</dbReference>
<dbReference type="Proteomes" id="UP000826616">
    <property type="component" value="Chromosome"/>
</dbReference>
<dbReference type="EMBL" id="CP080764">
    <property type="protein sequence ID" value="QYY44287.1"/>
    <property type="molecule type" value="Genomic_DNA"/>
</dbReference>
<dbReference type="AlphaFoldDB" id="A0A1G7YYG1"/>
<protein>
    <submittedName>
        <fullName evidence="2">Uncharacterized protein</fullName>
    </submittedName>
</protein>
<organism evidence="2 3">
    <name type="scientific">Aneurinibacillus thermoaerophilus</name>
    <dbReference type="NCBI Taxonomy" id="143495"/>
    <lineage>
        <taxon>Bacteria</taxon>
        <taxon>Bacillati</taxon>
        <taxon>Bacillota</taxon>
        <taxon>Bacilli</taxon>
        <taxon>Bacillales</taxon>
        <taxon>Paenibacillaceae</taxon>
        <taxon>Aneurinibacillus group</taxon>
        <taxon>Aneurinibacillus</taxon>
    </lineage>
</organism>
<proteinExistence type="predicted"/>
<gene>
    <name evidence="1" type="ORF">K3F53_08970</name>
    <name evidence="2" type="ORF">SAMN04489735_100838</name>
</gene>
<evidence type="ECO:0000313" key="1">
    <source>
        <dbReference type="EMBL" id="QYY44287.1"/>
    </source>
</evidence>
<dbReference type="GeneID" id="97141498"/>
<dbReference type="EMBL" id="FNDE01000008">
    <property type="protein sequence ID" value="SDH00900.1"/>
    <property type="molecule type" value="Genomic_DNA"/>
</dbReference>